<dbReference type="AlphaFoldDB" id="A0AAJ1CGJ6"/>
<dbReference type="RefSeq" id="WP_256166622.1">
    <property type="nucleotide sequence ID" value="NZ_JANGBQ010000039.1"/>
</dbReference>
<evidence type="ECO:0000313" key="2">
    <source>
        <dbReference type="Proteomes" id="UP001205035"/>
    </source>
</evidence>
<protein>
    <submittedName>
        <fullName evidence="1">Uncharacterized protein</fullName>
    </submittedName>
</protein>
<organism evidence="1 2">
    <name type="scientific">Alistipes onderdonkii</name>
    <dbReference type="NCBI Taxonomy" id="328813"/>
    <lineage>
        <taxon>Bacteria</taxon>
        <taxon>Pseudomonadati</taxon>
        <taxon>Bacteroidota</taxon>
        <taxon>Bacteroidia</taxon>
        <taxon>Bacteroidales</taxon>
        <taxon>Rikenellaceae</taxon>
        <taxon>Alistipes</taxon>
    </lineage>
</organism>
<comment type="caution">
    <text evidence="1">The sequence shown here is derived from an EMBL/GenBank/DDBJ whole genome shotgun (WGS) entry which is preliminary data.</text>
</comment>
<proteinExistence type="predicted"/>
<accession>A0AAJ1CGJ6</accession>
<gene>
    <name evidence="1" type="ORF">NE651_14745</name>
</gene>
<sequence>MKTKQCMIYKDVVNKRLARKREQVSELETKMISEGELSAIDKRKMIECKAAILELENVIDIAESMFTAETCDQNEKK</sequence>
<dbReference type="Proteomes" id="UP001205035">
    <property type="component" value="Unassembled WGS sequence"/>
</dbReference>
<evidence type="ECO:0000313" key="1">
    <source>
        <dbReference type="EMBL" id="MCQ5084143.1"/>
    </source>
</evidence>
<name>A0AAJ1CGJ6_9BACT</name>
<reference evidence="1" key="1">
    <citation type="submission" date="2022-06" db="EMBL/GenBank/DDBJ databases">
        <title>Isolation of gut microbiota from human fecal samples.</title>
        <authorList>
            <person name="Pamer E.G."/>
            <person name="Barat B."/>
            <person name="Waligurski E."/>
            <person name="Medina S."/>
            <person name="Paddock L."/>
            <person name="Mostad J."/>
        </authorList>
    </citation>
    <scope>NUCLEOTIDE SEQUENCE</scope>
    <source>
        <strain evidence="1">DFI.6.22</strain>
    </source>
</reference>
<dbReference type="EMBL" id="JANGBQ010000039">
    <property type="protein sequence ID" value="MCQ5084143.1"/>
    <property type="molecule type" value="Genomic_DNA"/>
</dbReference>